<name>A0ABV4MQN8_9VIBR</name>
<evidence type="ECO:0000313" key="1">
    <source>
        <dbReference type="EMBL" id="MEZ8719447.1"/>
    </source>
</evidence>
<sequence>MNQTNFLEEERQLVEAAKETLRNIQKLFKDNGVGPNLGSSLFLDLIKFTFDGNATVGENADDAGTSWRESPHVKQMMEDLKDVVACIELEGKDVINDLYSDIENDFGHMGMIRETFLETIFGKGTTLDEGLTDGTVGVLSCIAASGFEAEAINVGVQPKH</sequence>
<dbReference type="EMBL" id="JBFSSG010000001">
    <property type="protein sequence ID" value="MEZ8719447.1"/>
    <property type="molecule type" value="Genomic_DNA"/>
</dbReference>
<comment type="caution">
    <text evidence="1">The sequence shown here is derived from an EMBL/GenBank/DDBJ whole genome shotgun (WGS) entry which is preliminary data.</text>
</comment>
<keyword evidence="2" id="KW-1185">Reference proteome</keyword>
<reference evidence="1 2" key="1">
    <citation type="journal article" date="2024" name="ISME J.">
        <title>Tailless and filamentous prophages are predominant in marine Vibrio.</title>
        <authorList>
            <person name="Steensen K."/>
            <person name="Seneca J."/>
            <person name="Bartlau N."/>
            <person name="Yu X.A."/>
            <person name="Hussain F.A."/>
            <person name="Polz M.F."/>
        </authorList>
    </citation>
    <scope>NUCLEOTIDE SEQUENCE [LARGE SCALE GENOMIC DNA]</scope>
    <source>
        <strain evidence="1 2">10N.239.312.F12</strain>
    </source>
</reference>
<accession>A0ABV4MQN8</accession>
<evidence type="ECO:0000313" key="2">
    <source>
        <dbReference type="Proteomes" id="UP001570071"/>
    </source>
</evidence>
<dbReference type="RefSeq" id="WP_269337514.1">
    <property type="nucleotide sequence ID" value="NZ_JBFSSG010000001.1"/>
</dbReference>
<protein>
    <submittedName>
        <fullName evidence="1">Uncharacterized protein</fullName>
    </submittedName>
</protein>
<organism evidence="1 2">
    <name type="scientific">Vibrio pomeroyi</name>
    <dbReference type="NCBI Taxonomy" id="198832"/>
    <lineage>
        <taxon>Bacteria</taxon>
        <taxon>Pseudomonadati</taxon>
        <taxon>Pseudomonadota</taxon>
        <taxon>Gammaproteobacteria</taxon>
        <taxon>Vibrionales</taxon>
        <taxon>Vibrionaceae</taxon>
        <taxon>Vibrio</taxon>
    </lineage>
</organism>
<dbReference type="Proteomes" id="UP001570071">
    <property type="component" value="Unassembled WGS sequence"/>
</dbReference>
<proteinExistence type="predicted"/>
<gene>
    <name evidence="1" type="ORF">AB6D66_00115</name>
</gene>